<keyword evidence="4" id="KW-0408">Iron</keyword>
<name>X1H7P3_9ZZZZ</name>
<gene>
    <name evidence="7" type="ORF">S03H2_39996</name>
</gene>
<keyword evidence="5" id="KW-0411">Iron-sulfur</keyword>
<dbReference type="GO" id="GO:0016491">
    <property type="term" value="F:oxidoreductase activity"/>
    <property type="evidence" value="ECO:0007669"/>
    <property type="project" value="UniProtKB-KW"/>
</dbReference>
<dbReference type="Pfam" id="PF02754">
    <property type="entry name" value="CCG"/>
    <property type="match status" value="1"/>
</dbReference>
<dbReference type="PANTHER" id="PTHR43255">
    <property type="entry name" value="IRON-SULFUR-BINDING OXIDOREDUCTASE FADF-RELATED-RELATED"/>
    <property type="match status" value="1"/>
</dbReference>
<dbReference type="EMBL" id="BARU01024765">
    <property type="protein sequence ID" value="GAH53070.1"/>
    <property type="molecule type" value="Genomic_DNA"/>
</dbReference>
<feature type="non-terminal residue" evidence="7">
    <location>
        <position position="1"/>
    </location>
</feature>
<proteinExistence type="predicted"/>
<dbReference type="PANTHER" id="PTHR43255:SF1">
    <property type="entry name" value="IRON-SULFUR-BINDING OXIDOREDUCTASE FADF-RELATED"/>
    <property type="match status" value="1"/>
</dbReference>
<evidence type="ECO:0000256" key="3">
    <source>
        <dbReference type="ARBA" id="ARBA00023002"/>
    </source>
</evidence>
<comment type="caution">
    <text evidence="7">The sequence shown here is derived from an EMBL/GenBank/DDBJ whole genome shotgun (WGS) entry which is preliminary data.</text>
</comment>
<accession>X1H7P3</accession>
<dbReference type="GO" id="GO:0051539">
    <property type="term" value="F:4 iron, 4 sulfur cluster binding"/>
    <property type="evidence" value="ECO:0007669"/>
    <property type="project" value="UniProtKB-KW"/>
</dbReference>
<dbReference type="GO" id="GO:0046872">
    <property type="term" value="F:metal ion binding"/>
    <property type="evidence" value="ECO:0007669"/>
    <property type="project" value="UniProtKB-KW"/>
</dbReference>
<evidence type="ECO:0000259" key="6">
    <source>
        <dbReference type="Pfam" id="PF02754"/>
    </source>
</evidence>
<evidence type="ECO:0000313" key="7">
    <source>
        <dbReference type="EMBL" id="GAH53070.1"/>
    </source>
</evidence>
<organism evidence="7">
    <name type="scientific">marine sediment metagenome</name>
    <dbReference type="NCBI Taxonomy" id="412755"/>
    <lineage>
        <taxon>unclassified sequences</taxon>
        <taxon>metagenomes</taxon>
        <taxon>ecological metagenomes</taxon>
    </lineage>
</organism>
<reference evidence="7" key="1">
    <citation type="journal article" date="2014" name="Front. Microbiol.">
        <title>High frequency of phylogenetically diverse reductive dehalogenase-homologous genes in deep subseafloor sedimentary metagenomes.</title>
        <authorList>
            <person name="Kawai M."/>
            <person name="Futagami T."/>
            <person name="Toyoda A."/>
            <person name="Takaki Y."/>
            <person name="Nishi S."/>
            <person name="Hori S."/>
            <person name="Arai W."/>
            <person name="Tsubouchi T."/>
            <person name="Morono Y."/>
            <person name="Uchiyama I."/>
            <person name="Ito T."/>
            <person name="Fujiyama A."/>
            <person name="Inagaki F."/>
            <person name="Takami H."/>
        </authorList>
    </citation>
    <scope>NUCLEOTIDE SEQUENCE</scope>
    <source>
        <strain evidence="7">Expedition CK06-06</strain>
    </source>
</reference>
<dbReference type="GO" id="GO:0005886">
    <property type="term" value="C:plasma membrane"/>
    <property type="evidence" value="ECO:0007669"/>
    <property type="project" value="TreeGrafter"/>
</dbReference>
<keyword evidence="2" id="KW-0479">Metal-binding</keyword>
<evidence type="ECO:0000256" key="5">
    <source>
        <dbReference type="ARBA" id="ARBA00023014"/>
    </source>
</evidence>
<dbReference type="InterPro" id="IPR051460">
    <property type="entry name" value="HdrC_iron-sulfur_subunit"/>
</dbReference>
<feature type="domain" description="Cysteine-rich" evidence="6">
    <location>
        <begin position="2"/>
        <end position="70"/>
    </location>
</feature>
<keyword evidence="1" id="KW-0004">4Fe-4S</keyword>
<sequence length="98" mass="10962">NVLKAIPNLNLIEMPLNRNYARCCGGGGGLWTFNNQVSIETTQIRLREDFLPTNVNILTTACPQCQLNFRFASRISSIPKNLIKICDITELIGLAMDH</sequence>
<dbReference type="InterPro" id="IPR004017">
    <property type="entry name" value="Cys_rich_dom"/>
</dbReference>
<evidence type="ECO:0000256" key="2">
    <source>
        <dbReference type="ARBA" id="ARBA00022723"/>
    </source>
</evidence>
<protein>
    <recommendedName>
        <fullName evidence="6">Cysteine-rich domain-containing protein</fullName>
    </recommendedName>
</protein>
<evidence type="ECO:0000256" key="4">
    <source>
        <dbReference type="ARBA" id="ARBA00023004"/>
    </source>
</evidence>
<evidence type="ECO:0000256" key="1">
    <source>
        <dbReference type="ARBA" id="ARBA00022485"/>
    </source>
</evidence>
<keyword evidence="3" id="KW-0560">Oxidoreductase</keyword>
<dbReference type="AlphaFoldDB" id="X1H7P3"/>